<evidence type="ECO:0000313" key="7">
    <source>
        <dbReference type="RefSeq" id="XP_019100112.1"/>
    </source>
</evidence>
<dbReference type="CDD" id="cd09904">
    <property type="entry name" value="H3TH_XPG"/>
    <property type="match status" value="1"/>
</dbReference>
<organism evidence="6 7">
    <name type="scientific">Camelina sativa</name>
    <name type="common">False flax</name>
    <name type="synonym">Myagrum sativum</name>
    <dbReference type="NCBI Taxonomy" id="90675"/>
    <lineage>
        <taxon>Eukaryota</taxon>
        <taxon>Viridiplantae</taxon>
        <taxon>Streptophyta</taxon>
        <taxon>Embryophyta</taxon>
        <taxon>Tracheophyta</taxon>
        <taxon>Spermatophyta</taxon>
        <taxon>Magnoliopsida</taxon>
        <taxon>eudicotyledons</taxon>
        <taxon>Gunneridae</taxon>
        <taxon>Pentapetalae</taxon>
        <taxon>rosids</taxon>
        <taxon>malvids</taxon>
        <taxon>Brassicales</taxon>
        <taxon>Brassicaceae</taxon>
        <taxon>Camelineae</taxon>
        <taxon>Camelina</taxon>
    </lineage>
</organism>
<feature type="region of interest" description="Disordered" evidence="3">
    <location>
        <begin position="273"/>
        <end position="292"/>
    </location>
</feature>
<feature type="compositionally biased region" description="Polar residues" evidence="3">
    <location>
        <begin position="617"/>
        <end position="634"/>
    </location>
</feature>
<feature type="compositionally biased region" description="Basic and acidic residues" evidence="3">
    <location>
        <begin position="1488"/>
        <end position="1499"/>
    </location>
</feature>
<keyword evidence="2" id="KW-0539">Nucleus</keyword>
<keyword evidence="6" id="KW-1185">Reference proteome</keyword>
<feature type="compositionally biased region" description="Basic and acidic residues" evidence="3">
    <location>
        <begin position="1283"/>
        <end position="1309"/>
    </location>
</feature>
<dbReference type="PROSITE" id="PS00842">
    <property type="entry name" value="XPG_2"/>
    <property type="match status" value="1"/>
</dbReference>
<comment type="subcellular location">
    <subcellularLocation>
        <location evidence="1">Nucleus</location>
    </subcellularLocation>
</comment>
<name>A0ABM1RM74_CAMSA</name>
<evidence type="ECO:0000313" key="6">
    <source>
        <dbReference type="Proteomes" id="UP000694864"/>
    </source>
</evidence>
<feature type="region of interest" description="Disordered" evidence="3">
    <location>
        <begin position="1108"/>
        <end position="1132"/>
    </location>
</feature>
<dbReference type="Gene3D" id="3.40.50.1010">
    <property type="entry name" value="5'-nuclease"/>
    <property type="match status" value="2"/>
</dbReference>
<evidence type="ECO:0000259" key="4">
    <source>
        <dbReference type="SMART" id="SM00484"/>
    </source>
</evidence>
<feature type="domain" description="XPG-I" evidence="4">
    <location>
        <begin position="981"/>
        <end position="1050"/>
    </location>
</feature>
<feature type="region of interest" description="Disordered" evidence="3">
    <location>
        <begin position="422"/>
        <end position="466"/>
    </location>
</feature>
<dbReference type="Gene3D" id="1.10.150.20">
    <property type="entry name" value="5' to 3' exonuclease, C-terminal subdomain"/>
    <property type="match status" value="1"/>
</dbReference>
<proteinExistence type="predicted"/>
<dbReference type="SUPFAM" id="SSF47807">
    <property type="entry name" value="5' to 3' exonuclease, C-terminal subdomain"/>
    <property type="match status" value="1"/>
</dbReference>
<dbReference type="InterPro" id="IPR036279">
    <property type="entry name" value="5-3_exonuclease_C_sf"/>
</dbReference>
<dbReference type="Proteomes" id="UP000694864">
    <property type="component" value="Chromosome 4"/>
</dbReference>
<feature type="region of interest" description="Disordered" evidence="3">
    <location>
        <begin position="1253"/>
        <end position="1428"/>
    </location>
</feature>
<feature type="compositionally biased region" description="Acidic residues" evidence="3">
    <location>
        <begin position="1467"/>
        <end position="1480"/>
    </location>
</feature>
<sequence>MGVQGLWELLAPVGRRVSVETLANKRLAIGNNLRRSNLNCILFFFFFLSSNSKVLIDDVADASIWMVQFIKAMRDEKGDMVQNAHLIGFFRRICKLLFLRTKPIFVFDGATPALKRRTVIARRRQRENAQTKIRKTAEKLLLNRLKDMRLKEQAKDIKNQRLKQNDSDREKKRVSSDSVQDKLRDSAEQDDVGVSFSEKEKLDEISQASMVGENGVGDVVEESMKDDPKGKGVLLDGVDLDNKMKSNIEHDSSVQGKDYQEKLDEMLAASLVAEEEEQEQERNFTSKASTSAAAILSEEDDSDEDEEILLPVMDGNVDPAVLASLPPSMQLDLLGQMREKLMAENRQKYQKVKKAPEKFSELQIEAYLKTVAFRREINEVQRSAGGRAVGGVQTSRIASEANREFIFSSSFAGDKEVLVSAREGRNDENQKKTSRQSLPVPVKKASSLNKSDATIELDRDEPTNPDENIEIYKDERGRFRIRNRHMGIQMTRDIQRNLHLMKEKERTGSGSMAYNDETFGAWENFPTEDQFLENSPVEKDDVMNLEIPNDDSMVQNPSSIEISFDHDGGGKDLNDEDDMFLQLAAGGPVTISSTENDPKEDSSPWASDSDWEEVPIEQNTSATKLEVNSSNQLTPKDISNDEGAAREENSFELANNSTENDTVTKFTKGYLEEEADLQEAIKKSLLELYDKDSEVILLEENQSARVNHVDKPCQDSLCFRETVGDAEQEGFLDEITDLKTSGSINELSNTFVADNLDGQKGITKQFGTHSSSGSNKFSRDVRNELPKVESVISPEKAFNVASQSRMLSTMAKQHNEEGSESFGGESVKVSAMPIADEERTGFLGDTAICGGVEKGNVDGDSSIMMDDTGDYSRRKFQSPVTKFGDPSRDVIRSQIGILHDIDSHNENKQENHSNEHTFNIDSSIDLEGKGVPVEFSEANIEKEIRVLDQEFVSLGDEQRKLERNAESVSSEMFADCQELLQIFGIPYIIAPMEAEAQCAFMEQLDLVDGIVTDDSDVFLFGARSVYKNIFDDRKYVETYFMKDIEKELGLSRDKIIRMAMLLGSDYTEGISGIGIVNAIEVVTAFPEEDGLQKFREWVESPDPTILGKTDAKTGSKVKKRGSGSVDNKGITAGASTDDTEEIKQIFMDKHRKVSKNWNIPTTFPSEAVISAYLNPQVDRSTEIFSWGKPDLSVLRKLCWEKFGWNGKKTDDLLLPVLKEYEKRETQLRIEAFYSFNERFAKIRSKRINKAVKGIGGGLSSEGADHTLQEGPRKRNKKRVAPQETKDNNTSDKDSPKANEKVKNKRKCVEKPCTSRGRGRAQKRGRGRGRVQKDLFELSDGTSDDDDKVVELPAEPGNLQKMRRSTRSRNPVKYNAKEDDEVDESRSHGESPKENLEDDDEGRVGNVSAERTQNETTIDDASINNCPSEDYIETGGGFCVDEADETGDAHLEDKPTDDYRVIGGGFCVDEDEDETAEEDAEMLYMENEEVQKKGKRRNEEDNASSLEKNVEIDFGNSSVGGLSAMPFLKRKKRKS</sequence>
<evidence type="ECO:0000256" key="3">
    <source>
        <dbReference type="SAM" id="MobiDB-lite"/>
    </source>
</evidence>
<dbReference type="Pfam" id="PF00752">
    <property type="entry name" value="XPG_N"/>
    <property type="match status" value="1"/>
</dbReference>
<feature type="compositionally biased region" description="Basic and acidic residues" evidence="3">
    <location>
        <begin position="154"/>
        <end position="187"/>
    </location>
</feature>
<dbReference type="SMART" id="SM00279">
    <property type="entry name" value="HhH2"/>
    <property type="match status" value="1"/>
</dbReference>
<dbReference type="PANTHER" id="PTHR16171">
    <property type="entry name" value="DNA REPAIR PROTEIN COMPLEMENTING XP-G CELLS-RELATED"/>
    <property type="match status" value="1"/>
</dbReference>
<accession>A0ABM1RM74</accession>
<dbReference type="SUPFAM" id="SSF88723">
    <property type="entry name" value="PIN domain-like"/>
    <property type="match status" value="1"/>
</dbReference>
<gene>
    <name evidence="7" type="primary">LOC104780050</name>
</gene>
<reference evidence="7" key="2">
    <citation type="submission" date="2025-08" db="UniProtKB">
        <authorList>
            <consortium name="RefSeq"/>
        </authorList>
    </citation>
    <scope>IDENTIFICATION</scope>
    <source>
        <tissue evidence="7">Leaf</tissue>
    </source>
</reference>
<reference evidence="6" key="1">
    <citation type="journal article" date="2014" name="Nat. Commun.">
        <title>The emerging biofuel crop Camelina sativa retains a highly undifferentiated hexaploid genome structure.</title>
        <authorList>
            <person name="Kagale S."/>
            <person name="Koh C."/>
            <person name="Nixon J."/>
            <person name="Bollina V."/>
            <person name="Clarke W.E."/>
            <person name="Tuteja R."/>
            <person name="Spillane C."/>
            <person name="Robinson S.J."/>
            <person name="Links M.G."/>
            <person name="Clarke C."/>
            <person name="Higgins E.E."/>
            <person name="Huebert T."/>
            <person name="Sharpe A.G."/>
            <person name="Parkin I.A."/>
        </authorList>
    </citation>
    <scope>NUCLEOTIDE SEQUENCE [LARGE SCALE GENOMIC DNA]</scope>
    <source>
        <strain evidence="6">cv. DH55</strain>
    </source>
</reference>
<feature type="compositionally biased region" description="Basic and acidic residues" evidence="3">
    <location>
        <begin position="1262"/>
        <end position="1272"/>
    </location>
</feature>
<dbReference type="InterPro" id="IPR019974">
    <property type="entry name" value="XPG_CS"/>
</dbReference>
<feature type="domain" description="XPG N-terminal" evidence="5">
    <location>
        <begin position="1"/>
        <end position="129"/>
    </location>
</feature>
<feature type="compositionally biased region" description="Basic and acidic residues" evidence="3">
    <location>
        <begin position="422"/>
        <end position="431"/>
    </location>
</feature>
<feature type="region of interest" description="Disordered" evidence="3">
    <location>
        <begin position="588"/>
        <end position="648"/>
    </location>
</feature>
<dbReference type="Pfam" id="PF00867">
    <property type="entry name" value="XPG_I"/>
    <property type="match status" value="1"/>
</dbReference>
<dbReference type="SMART" id="SM00485">
    <property type="entry name" value="XPGN"/>
    <property type="match status" value="1"/>
</dbReference>
<dbReference type="InterPro" id="IPR008918">
    <property type="entry name" value="HhH2"/>
</dbReference>
<evidence type="ECO:0000256" key="1">
    <source>
        <dbReference type="ARBA" id="ARBA00004123"/>
    </source>
</evidence>
<feature type="region of interest" description="Disordered" evidence="3">
    <location>
        <begin position="154"/>
        <end position="199"/>
    </location>
</feature>
<dbReference type="GeneID" id="104780050"/>
<protein>
    <submittedName>
        <fullName evidence="7">DNA repair protein UVH3 isoform X1</fullName>
    </submittedName>
</protein>
<feature type="compositionally biased region" description="Basic and acidic residues" evidence="3">
    <location>
        <begin position="1447"/>
        <end position="1459"/>
    </location>
</feature>
<dbReference type="InterPro" id="IPR006085">
    <property type="entry name" value="XPG_DNA_repair_N"/>
</dbReference>
<feature type="compositionally biased region" description="Basic and acidic residues" evidence="3">
    <location>
        <begin position="1383"/>
        <end position="1394"/>
    </location>
</feature>
<dbReference type="SMART" id="SM00484">
    <property type="entry name" value="XPGI"/>
    <property type="match status" value="1"/>
</dbReference>
<feature type="region of interest" description="Disordered" evidence="3">
    <location>
        <begin position="1447"/>
        <end position="1508"/>
    </location>
</feature>
<dbReference type="PROSITE" id="PS00841">
    <property type="entry name" value="XPG_1"/>
    <property type="match status" value="1"/>
</dbReference>
<dbReference type="RefSeq" id="XP_019100112.1">
    <property type="nucleotide sequence ID" value="XM_019244567.1"/>
</dbReference>
<evidence type="ECO:0000256" key="2">
    <source>
        <dbReference type="ARBA" id="ARBA00023242"/>
    </source>
</evidence>
<dbReference type="InterPro" id="IPR029060">
    <property type="entry name" value="PIN-like_dom_sf"/>
</dbReference>
<dbReference type="PANTHER" id="PTHR16171:SF7">
    <property type="entry name" value="DNA REPAIR PROTEIN RAD2"/>
    <property type="match status" value="1"/>
</dbReference>
<feature type="compositionally biased region" description="Basic residues" evidence="3">
    <location>
        <begin position="1316"/>
        <end position="1329"/>
    </location>
</feature>
<evidence type="ECO:0000259" key="5">
    <source>
        <dbReference type="SMART" id="SM00485"/>
    </source>
</evidence>
<dbReference type="InterPro" id="IPR006086">
    <property type="entry name" value="XPG-I_dom"/>
</dbReference>
<dbReference type="CDD" id="cd09868">
    <property type="entry name" value="PIN_XPG_RAD2"/>
    <property type="match status" value="2"/>
</dbReference>